<accession>A0AAX4P6P9</accession>
<feature type="region of interest" description="Disordered" evidence="7">
    <location>
        <begin position="1"/>
        <end position="24"/>
    </location>
</feature>
<gene>
    <name evidence="9" type="ORF">HKI87_05g35530</name>
</gene>
<protein>
    <submittedName>
        <fullName evidence="9">Equilibrative nucleoside transporter</fullName>
    </submittedName>
</protein>
<evidence type="ECO:0000256" key="7">
    <source>
        <dbReference type="SAM" id="MobiDB-lite"/>
    </source>
</evidence>
<feature type="transmembrane region" description="Helical" evidence="8">
    <location>
        <begin position="442"/>
        <end position="462"/>
    </location>
</feature>
<feature type="transmembrane region" description="Helical" evidence="8">
    <location>
        <begin position="61"/>
        <end position="84"/>
    </location>
</feature>
<evidence type="ECO:0000256" key="6">
    <source>
        <dbReference type="ARBA" id="ARBA00023136"/>
    </source>
</evidence>
<comment type="similarity">
    <text evidence="2">Belongs to the SLC29A/ENT transporter (TC 2.A.57) family.</text>
</comment>
<sequence length="463" mass="50597">MLKAGAKYKQLEEDGDPAVDDDDEAPRRTYFEVELGGNGDAVGHHHLNNEVDLAPPDKGNLCYLAFFSLGTGLLFPWNAFITAVDYFQYLYPAQHVDRVFCVVYQIPNLAVLGVLLVHNLNLSMNSRIYLGFVLFLFCLFSVPAIDVGMIGGESVGTDTTWKFTVALVAIAGLADGIAQGSVFGKATLLPAKYTQALVSGTSVSGVVISTLRVFTKALISQDEAGLRMSTYLYFGLALSFCVFCIFVHAALPRLPVYRHYVKAGAVDGDQGNDKEMARLTEKGNEEDDGEEDPPASISSIFGKTWHLGMALFLTYTVTLSIFPGFLAEDVSSETLGDWYAIILILGWNIMDLAGKSFPILESFRLRHPRLLFALSLLRCVFYGLYMLATSGPAVLKGEPLGPIYVSVITACLGFSNGWLSANCLMEAPSKVSHKDAEKTEMLMVWFLLLGLTVGALLGWLWVL</sequence>
<dbReference type="PANTHER" id="PTHR10332">
    <property type="entry name" value="EQUILIBRATIVE NUCLEOSIDE TRANSPORTER"/>
    <property type="match status" value="1"/>
</dbReference>
<dbReference type="PANTHER" id="PTHR10332:SF10">
    <property type="entry name" value="EQUILIBRATIVE NUCLEOSIDE TRANSPORTER 4"/>
    <property type="match status" value="1"/>
</dbReference>
<feature type="transmembrane region" description="Helical" evidence="8">
    <location>
        <begin position="400"/>
        <end position="421"/>
    </location>
</feature>
<keyword evidence="6 8" id="KW-0472">Membrane</keyword>
<evidence type="ECO:0000256" key="2">
    <source>
        <dbReference type="ARBA" id="ARBA00007965"/>
    </source>
</evidence>
<evidence type="ECO:0000313" key="10">
    <source>
        <dbReference type="Proteomes" id="UP001472866"/>
    </source>
</evidence>
<evidence type="ECO:0000313" key="9">
    <source>
        <dbReference type="EMBL" id="WZN62017.1"/>
    </source>
</evidence>
<keyword evidence="10" id="KW-1185">Reference proteome</keyword>
<evidence type="ECO:0000256" key="1">
    <source>
        <dbReference type="ARBA" id="ARBA00004141"/>
    </source>
</evidence>
<feature type="transmembrane region" description="Helical" evidence="8">
    <location>
        <begin position="231"/>
        <end position="251"/>
    </location>
</feature>
<dbReference type="PIRSF" id="PIRSF016379">
    <property type="entry name" value="ENT"/>
    <property type="match status" value="1"/>
</dbReference>
<feature type="transmembrane region" description="Helical" evidence="8">
    <location>
        <begin position="370"/>
        <end position="388"/>
    </location>
</feature>
<proteinExistence type="inferred from homology"/>
<feature type="transmembrane region" description="Helical" evidence="8">
    <location>
        <begin position="163"/>
        <end position="184"/>
    </location>
</feature>
<dbReference type="GO" id="GO:0005337">
    <property type="term" value="F:nucleoside transmembrane transporter activity"/>
    <property type="evidence" value="ECO:0007669"/>
    <property type="project" value="InterPro"/>
</dbReference>
<evidence type="ECO:0000256" key="4">
    <source>
        <dbReference type="ARBA" id="ARBA00022692"/>
    </source>
</evidence>
<evidence type="ECO:0000256" key="8">
    <source>
        <dbReference type="SAM" id="Phobius"/>
    </source>
</evidence>
<dbReference type="PRINTS" id="PR01130">
    <property type="entry name" value="DERENTRNSPRT"/>
</dbReference>
<feature type="transmembrane region" description="Helical" evidence="8">
    <location>
        <begin position="96"/>
        <end position="117"/>
    </location>
</feature>
<reference evidence="9 10" key="1">
    <citation type="submission" date="2024-03" db="EMBL/GenBank/DDBJ databases">
        <title>Complete genome sequence of the green alga Chloropicon roscoffensis RCC1871.</title>
        <authorList>
            <person name="Lemieux C."/>
            <person name="Pombert J.-F."/>
            <person name="Otis C."/>
            <person name="Turmel M."/>
        </authorList>
    </citation>
    <scope>NUCLEOTIDE SEQUENCE [LARGE SCALE GENOMIC DNA]</scope>
    <source>
        <strain evidence="9 10">RCC1871</strain>
    </source>
</reference>
<feature type="transmembrane region" description="Helical" evidence="8">
    <location>
        <begin position="196"/>
        <end position="219"/>
    </location>
</feature>
<dbReference type="Pfam" id="PF01733">
    <property type="entry name" value="Nucleoside_tran"/>
    <property type="match status" value="1"/>
</dbReference>
<feature type="compositionally biased region" description="Acidic residues" evidence="7">
    <location>
        <begin position="13"/>
        <end position="24"/>
    </location>
</feature>
<feature type="transmembrane region" description="Helical" evidence="8">
    <location>
        <begin position="307"/>
        <end position="326"/>
    </location>
</feature>
<evidence type="ECO:0000256" key="5">
    <source>
        <dbReference type="ARBA" id="ARBA00022989"/>
    </source>
</evidence>
<evidence type="ECO:0000256" key="3">
    <source>
        <dbReference type="ARBA" id="ARBA00022448"/>
    </source>
</evidence>
<keyword evidence="3" id="KW-0813">Transport</keyword>
<dbReference type="InterPro" id="IPR002259">
    <property type="entry name" value="Eqnu_transpt"/>
</dbReference>
<feature type="transmembrane region" description="Helical" evidence="8">
    <location>
        <begin position="129"/>
        <end position="151"/>
    </location>
</feature>
<organism evidence="9 10">
    <name type="scientific">Chloropicon roscoffensis</name>
    <dbReference type="NCBI Taxonomy" id="1461544"/>
    <lineage>
        <taxon>Eukaryota</taxon>
        <taxon>Viridiplantae</taxon>
        <taxon>Chlorophyta</taxon>
        <taxon>Chloropicophyceae</taxon>
        <taxon>Chloropicales</taxon>
        <taxon>Chloropicaceae</taxon>
        <taxon>Chloropicon</taxon>
    </lineage>
</organism>
<dbReference type="Proteomes" id="UP001472866">
    <property type="component" value="Chromosome 05"/>
</dbReference>
<dbReference type="GO" id="GO:0005886">
    <property type="term" value="C:plasma membrane"/>
    <property type="evidence" value="ECO:0007669"/>
    <property type="project" value="TreeGrafter"/>
</dbReference>
<comment type="subcellular location">
    <subcellularLocation>
        <location evidence="1">Membrane</location>
        <topology evidence="1">Multi-pass membrane protein</topology>
    </subcellularLocation>
</comment>
<dbReference type="EMBL" id="CP151505">
    <property type="protein sequence ID" value="WZN62017.1"/>
    <property type="molecule type" value="Genomic_DNA"/>
</dbReference>
<keyword evidence="5 8" id="KW-1133">Transmembrane helix</keyword>
<keyword evidence="4 8" id="KW-0812">Transmembrane</keyword>
<dbReference type="AlphaFoldDB" id="A0AAX4P6P9"/>
<feature type="transmembrane region" description="Helical" evidence="8">
    <location>
        <begin position="338"/>
        <end position="358"/>
    </location>
</feature>
<name>A0AAX4P6P9_9CHLO</name>